<dbReference type="Pfam" id="PF00535">
    <property type="entry name" value="Glycos_transf_2"/>
    <property type="match status" value="1"/>
</dbReference>
<dbReference type="GO" id="GO:0016757">
    <property type="term" value="F:glycosyltransferase activity"/>
    <property type="evidence" value="ECO:0007669"/>
    <property type="project" value="UniProtKB-KW"/>
</dbReference>
<evidence type="ECO:0000313" key="6">
    <source>
        <dbReference type="EMBL" id="QJD97573.1"/>
    </source>
</evidence>
<dbReference type="KEGG" id="mrob:HH214_17675"/>
<reference evidence="6 7" key="1">
    <citation type="submission" date="2020-04" db="EMBL/GenBank/DDBJ databases">
        <title>Genome sequencing of novel species.</title>
        <authorList>
            <person name="Heo J."/>
            <person name="Kim S.-J."/>
            <person name="Kim J.-S."/>
            <person name="Hong S.-B."/>
            <person name="Kwon S.-W."/>
        </authorList>
    </citation>
    <scope>NUCLEOTIDE SEQUENCE [LARGE SCALE GENOMIC DNA]</scope>
    <source>
        <strain evidence="6 7">F39-2</strain>
    </source>
</reference>
<dbReference type="InterPro" id="IPR029044">
    <property type="entry name" value="Nucleotide-diphossugar_trans"/>
</dbReference>
<keyword evidence="4" id="KW-0812">Transmembrane</keyword>
<dbReference type="Proteomes" id="UP000503278">
    <property type="component" value="Chromosome"/>
</dbReference>
<evidence type="ECO:0000313" key="7">
    <source>
        <dbReference type="Proteomes" id="UP000503278"/>
    </source>
</evidence>
<sequence length="309" mass="35382">MPKPVALILLNWNTAAYTADCISSLQQYCNPELFDIIVADNGSTDNSLSVLQSQFPDLIFIDNQQNLGFAKGNNRALAYSLQHDYTYSLLLNTDTLVDEDIVYKLSKHLNQHPEVGAVQPAIYWMHEKSKIWNGKGRFNKILGLTISDTQKPQLTQADAYEIAEWVTGCCMLIRNEALNKSGLFAPAFFLYFEDVDLSFRLREAGYELHYLPSCKMYHEAGVSAKKGAPKKEGFLSPIIHYYISRNHIWILRRYGNPVFYLVYLLYNGSYYSALWVYFKLRSRNEKASSLIKGLKDGLFTPKALIWPKN</sequence>
<keyword evidence="4" id="KW-1133">Transmembrane helix</keyword>
<dbReference type="Gene3D" id="3.90.550.10">
    <property type="entry name" value="Spore Coat Polysaccharide Biosynthesis Protein SpsA, Chain A"/>
    <property type="match status" value="1"/>
</dbReference>
<keyword evidence="2" id="KW-0328">Glycosyltransferase</keyword>
<keyword evidence="7" id="KW-1185">Reference proteome</keyword>
<dbReference type="EMBL" id="CP051682">
    <property type="protein sequence ID" value="QJD97573.1"/>
    <property type="molecule type" value="Genomic_DNA"/>
</dbReference>
<evidence type="ECO:0000256" key="1">
    <source>
        <dbReference type="ARBA" id="ARBA00006739"/>
    </source>
</evidence>
<keyword evidence="4" id="KW-0472">Membrane</keyword>
<dbReference type="CDD" id="cd04186">
    <property type="entry name" value="GT_2_like_c"/>
    <property type="match status" value="1"/>
</dbReference>
<proteinExistence type="inferred from homology"/>
<feature type="transmembrane region" description="Helical" evidence="4">
    <location>
        <begin position="258"/>
        <end position="278"/>
    </location>
</feature>
<dbReference type="InterPro" id="IPR001173">
    <property type="entry name" value="Glyco_trans_2-like"/>
</dbReference>
<evidence type="ECO:0000256" key="4">
    <source>
        <dbReference type="SAM" id="Phobius"/>
    </source>
</evidence>
<accession>A0A7L5E9L8</accession>
<dbReference type="PANTHER" id="PTHR43179">
    <property type="entry name" value="RHAMNOSYLTRANSFERASE WBBL"/>
    <property type="match status" value="1"/>
</dbReference>
<comment type="similarity">
    <text evidence="1">Belongs to the glycosyltransferase 2 family.</text>
</comment>
<evidence type="ECO:0000256" key="3">
    <source>
        <dbReference type="ARBA" id="ARBA00022679"/>
    </source>
</evidence>
<organism evidence="6 7">
    <name type="scientific">Mucilaginibacter robiniae</name>
    <dbReference type="NCBI Taxonomy" id="2728022"/>
    <lineage>
        <taxon>Bacteria</taxon>
        <taxon>Pseudomonadati</taxon>
        <taxon>Bacteroidota</taxon>
        <taxon>Sphingobacteriia</taxon>
        <taxon>Sphingobacteriales</taxon>
        <taxon>Sphingobacteriaceae</taxon>
        <taxon>Mucilaginibacter</taxon>
    </lineage>
</organism>
<gene>
    <name evidence="6" type="ORF">HH214_17675</name>
</gene>
<protein>
    <submittedName>
        <fullName evidence="6">Glycosyltransferase family 2 protein</fullName>
    </submittedName>
</protein>
<feature type="domain" description="Glycosyltransferase 2-like" evidence="5">
    <location>
        <begin position="11"/>
        <end position="179"/>
    </location>
</feature>
<evidence type="ECO:0000259" key="5">
    <source>
        <dbReference type="Pfam" id="PF00535"/>
    </source>
</evidence>
<dbReference type="AlphaFoldDB" id="A0A7L5E9L8"/>
<dbReference type="SUPFAM" id="SSF53448">
    <property type="entry name" value="Nucleotide-diphospho-sugar transferases"/>
    <property type="match status" value="1"/>
</dbReference>
<dbReference type="RefSeq" id="WP_169609869.1">
    <property type="nucleotide sequence ID" value="NZ_CP051682.1"/>
</dbReference>
<evidence type="ECO:0000256" key="2">
    <source>
        <dbReference type="ARBA" id="ARBA00022676"/>
    </source>
</evidence>
<name>A0A7L5E9L8_9SPHI</name>
<keyword evidence="3 6" id="KW-0808">Transferase</keyword>
<dbReference type="PANTHER" id="PTHR43179:SF12">
    <property type="entry name" value="GALACTOFURANOSYLTRANSFERASE GLFT2"/>
    <property type="match status" value="1"/>
</dbReference>